<comment type="pathway">
    <text evidence="9">Carbohydrate biosynthesis; gluconeogenesis.</text>
</comment>
<keyword evidence="8 9" id="KW-0456">Lyase</keyword>
<comment type="function">
    <text evidence="9">Catalyzes the conversion of oxaloacetate (OAA) to phosphoenolpyruvate (PEP), the rate-limiting step in the metabolic pathway that produces glucose from lactate and other precursors derived from the citric acid cycle.</text>
</comment>
<protein>
    <recommendedName>
        <fullName evidence="9">Phosphoenolpyruvate carboxykinase [GTP]</fullName>
        <shortName evidence="9">PEP carboxykinase</shortName>
        <shortName evidence="9">PEPCK</shortName>
        <ecNumber evidence="9">4.1.1.32</ecNumber>
    </recommendedName>
    <alternativeName>
        <fullName evidence="9">GTP-dependent phosphoenolpyruvate carboxykinase</fullName>
        <shortName evidence="9">GTP-PEPCK</shortName>
    </alternativeName>
</protein>
<organism evidence="13 14">
    <name type="scientific">Kineococcus endophyticus</name>
    <dbReference type="NCBI Taxonomy" id="1181883"/>
    <lineage>
        <taxon>Bacteria</taxon>
        <taxon>Bacillati</taxon>
        <taxon>Actinomycetota</taxon>
        <taxon>Actinomycetes</taxon>
        <taxon>Kineosporiales</taxon>
        <taxon>Kineosporiaceae</taxon>
        <taxon>Kineococcus</taxon>
    </lineage>
</organism>
<dbReference type="InterPro" id="IPR035078">
    <property type="entry name" value="PEP_carboxykinase_GTP_N"/>
</dbReference>
<evidence type="ECO:0000256" key="7">
    <source>
        <dbReference type="ARBA" id="ARBA00023211"/>
    </source>
</evidence>
<comment type="subcellular location">
    <subcellularLocation>
        <location evidence="9">Cytoplasm</location>
    </subcellularLocation>
</comment>
<evidence type="ECO:0000256" key="2">
    <source>
        <dbReference type="ARBA" id="ARBA00022432"/>
    </source>
</evidence>
<feature type="region of interest" description="Disordered" evidence="10">
    <location>
        <begin position="1"/>
        <end position="28"/>
    </location>
</feature>
<evidence type="ECO:0000256" key="8">
    <source>
        <dbReference type="ARBA" id="ARBA00023239"/>
    </source>
</evidence>
<dbReference type="NCBIfam" id="NF003253">
    <property type="entry name" value="PRK04210.1"/>
    <property type="match status" value="1"/>
</dbReference>
<dbReference type="GO" id="GO:0004613">
    <property type="term" value="F:phosphoenolpyruvate carboxykinase (GTP) activity"/>
    <property type="evidence" value="ECO:0007669"/>
    <property type="project" value="UniProtKB-EC"/>
</dbReference>
<feature type="binding site" evidence="9">
    <location>
        <begin position="415"/>
        <end position="417"/>
    </location>
    <ligand>
        <name>substrate</name>
    </ligand>
</feature>
<dbReference type="PANTHER" id="PTHR11561">
    <property type="entry name" value="PHOSPHOENOLPYRUVATE CARBOXYKINASE"/>
    <property type="match status" value="1"/>
</dbReference>
<feature type="binding site" evidence="9">
    <location>
        <position position="300"/>
    </location>
    <ligand>
        <name>substrate</name>
    </ligand>
</feature>
<evidence type="ECO:0000256" key="4">
    <source>
        <dbReference type="ARBA" id="ARBA00022741"/>
    </source>
</evidence>
<dbReference type="HAMAP" id="MF_00452">
    <property type="entry name" value="PEPCK_GTP"/>
    <property type="match status" value="1"/>
</dbReference>
<evidence type="ECO:0000256" key="3">
    <source>
        <dbReference type="ARBA" id="ARBA00022723"/>
    </source>
</evidence>
<dbReference type="SUPFAM" id="SSF53795">
    <property type="entry name" value="PEP carboxykinase-like"/>
    <property type="match status" value="1"/>
</dbReference>
<evidence type="ECO:0000259" key="12">
    <source>
        <dbReference type="Pfam" id="PF17297"/>
    </source>
</evidence>
<evidence type="ECO:0000256" key="1">
    <source>
        <dbReference type="ARBA" id="ARBA00005796"/>
    </source>
</evidence>
<dbReference type="InterPro" id="IPR018091">
    <property type="entry name" value="PEP_carboxykin_GTP_CS"/>
</dbReference>
<dbReference type="EMBL" id="JBFNQN010000019">
    <property type="protein sequence ID" value="MEW9267565.1"/>
    <property type="molecule type" value="Genomic_DNA"/>
</dbReference>
<feature type="binding site" evidence="9">
    <location>
        <position position="278"/>
    </location>
    <ligand>
        <name>Mn(2+)</name>
        <dbReference type="ChEBI" id="CHEBI:29035"/>
    </ligand>
</feature>
<dbReference type="InterPro" id="IPR008209">
    <property type="entry name" value="PEP_carboxykinase_GTP"/>
</dbReference>
<dbReference type="InterPro" id="IPR013035">
    <property type="entry name" value="PEP_carboxykinase_C"/>
</dbReference>
<evidence type="ECO:0000256" key="5">
    <source>
        <dbReference type="ARBA" id="ARBA00022793"/>
    </source>
</evidence>
<evidence type="ECO:0000256" key="6">
    <source>
        <dbReference type="ARBA" id="ARBA00023134"/>
    </source>
</evidence>
<reference evidence="13 14" key="1">
    <citation type="submission" date="2024-07" db="EMBL/GenBank/DDBJ databases">
        <authorList>
            <person name="Thanompreechachai J."/>
            <person name="Duangmal K."/>
        </authorList>
    </citation>
    <scope>NUCLEOTIDE SEQUENCE [LARGE SCALE GENOMIC DNA]</scope>
    <source>
        <strain evidence="13 14">KCTC 19886</strain>
    </source>
</reference>
<name>A0ABV3PDI3_9ACTN</name>
<dbReference type="Gene3D" id="3.40.449.10">
    <property type="entry name" value="Phosphoenolpyruvate Carboxykinase, domain 1"/>
    <property type="match status" value="1"/>
</dbReference>
<accession>A0ABV3PDI3</accession>
<dbReference type="InterPro" id="IPR008210">
    <property type="entry name" value="PEP_carboxykinase_N"/>
</dbReference>
<dbReference type="RefSeq" id="WP_367640954.1">
    <property type="nucleotide sequence ID" value="NZ_JBFNQN010000019.1"/>
</dbReference>
<dbReference type="EC" id="4.1.1.32" evidence="9"/>
<keyword evidence="7 9" id="KW-0464">Manganese</keyword>
<comment type="similarity">
    <text evidence="1 9">Belongs to the phosphoenolpyruvate carboxykinase [GTP] family.</text>
</comment>
<sequence>MTIELTRDVPVQPTGALRPAHVPAPLPQQPSRLRVQHAAADPSVVAWVRRVAALTEPDAVVWCDGSQEEFERLTTQMVQVGTLVRLNEDLRPGSFLARSAPTDVARVESRTFIASHRREDAGPTNNWREPTALREELAGVFAGSMRGRTMYVVPFSMGPVGGPISQLGVQVTDSPYAVVSMRTMTRMGADALAAIGPDTTWVPAVHSVGYPLVDAVGRSRADVAWPCNDLKYIAHFPETREIFSFGSGYGGNALLGKKCFALRIASAMGRDEGWLAEHMLLVKVTDPQQRQFHLAAAFPSACGKTNLAMLRPTLPGWTVETIGDDIAWMRPDAEGRLRAINPEAGFFGVAPGTGWSTNPTAMQMLDRDVIFTNVALTDDGDVWWEGMTEEVPEHLLDWQGRDWTPASGTPAAHPNARFTVSAAQCPSIAEELDDPQGVVVDAVLFGGRRRTNVPLVSQAPDWKAGVFLGASVSSEQTAAAEGTVGQLRHDPFAMLPFAGYDMADYFAHWLGMEDRLSQPPAVFGVNWFRRGDDGRFLWPGFGENSRVIAWICARLAGRVGAVPTPVGLVPASGDLDVAGLDVPAQDLAELFAVDPAAWTAELDELESYFAQFGAKLPRDLTLRLEDVRAELRAARWEQRRWEEWTTD</sequence>
<dbReference type="Pfam" id="PF00821">
    <property type="entry name" value="PEPCK_GTP"/>
    <property type="match status" value="1"/>
</dbReference>
<evidence type="ECO:0000256" key="10">
    <source>
        <dbReference type="SAM" id="MobiDB-lite"/>
    </source>
</evidence>
<feature type="binding site" evidence="9">
    <location>
        <position position="258"/>
    </location>
    <ligand>
        <name>Mn(2+)</name>
        <dbReference type="ChEBI" id="CHEBI:29035"/>
    </ligand>
</feature>
<dbReference type="PIRSF" id="PIRSF001348">
    <property type="entry name" value="PEP_carboxykinase_GTP"/>
    <property type="match status" value="1"/>
</dbReference>
<feature type="binding site" evidence="9">
    <location>
        <begin position="301"/>
        <end position="306"/>
    </location>
    <ligand>
        <name>GTP</name>
        <dbReference type="ChEBI" id="CHEBI:37565"/>
    </ligand>
</feature>
<dbReference type="PANTHER" id="PTHR11561:SF0">
    <property type="entry name" value="PHOSPHOENOLPYRUVATE CARBOXYKINASE [GTP]-RELATED"/>
    <property type="match status" value="1"/>
</dbReference>
<keyword evidence="2 9" id="KW-0312">Gluconeogenesis</keyword>
<feature type="domain" description="Phosphoenolpyruvate carboxykinase C-terminal P-loop" evidence="11">
    <location>
        <begin position="274"/>
        <end position="628"/>
    </location>
</feature>
<dbReference type="SUPFAM" id="SSF68923">
    <property type="entry name" value="PEP carboxykinase N-terminal domain"/>
    <property type="match status" value="1"/>
</dbReference>
<dbReference type="Gene3D" id="2.170.8.10">
    <property type="entry name" value="Phosphoenolpyruvate Carboxykinase, domain 2"/>
    <property type="match status" value="1"/>
</dbReference>
<keyword evidence="5 9" id="KW-0210">Decarboxylase</keyword>
<dbReference type="PROSITE" id="PS00505">
    <property type="entry name" value="PEPCK_GTP"/>
    <property type="match status" value="1"/>
</dbReference>
<gene>
    <name evidence="9" type="primary">pckG</name>
    <name evidence="13" type="ORF">AB1207_22725</name>
</gene>
<evidence type="ECO:0000256" key="9">
    <source>
        <dbReference type="HAMAP-Rule" id="MF_00452"/>
    </source>
</evidence>
<keyword evidence="4 9" id="KW-0547">Nucleotide-binding</keyword>
<comment type="cofactor">
    <cofactor evidence="9">
        <name>Mn(2+)</name>
        <dbReference type="ChEBI" id="CHEBI:29035"/>
    </cofactor>
    <text evidence="9">Binds 1 Mn(2+) ion per subunit.</text>
</comment>
<feature type="binding site" evidence="9">
    <location>
        <begin position="541"/>
        <end position="544"/>
    </location>
    <ligand>
        <name>GTP</name>
        <dbReference type="ChEBI" id="CHEBI:37565"/>
    </ligand>
</feature>
<evidence type="ECO:0000313" key="14">
    <source>
        <dbReference type="Proteomes" id="UP001555826"/>
    </source>
</evidence>
<keyword evidence="9" id="KW-0963">Cytoplasm</keyword>
<dbReference type="Proteomes" id="UP001555826">
    <property type="component" value="Unassembled WGS sequence"/>
</dbReference>
<keyword evidence="6 9" id="KW-0342">GTP-binding</keyword>
<dbReference type="Gene3D" id="3.90.228.20">
    <property type="match status" value="1"/>
</dbReference>
<keyword evidence="3 9" id="KW-0479">Metal-binding</keyword>
<comment type="subunit">
    <text evidence="9">Monomer.</text>
</comment>
<dbReference type="InterPro" id="IPR035077">
    <property type="entry name" value="PEP_carboxykinase_GTP_C"/>
</dbReference>
<feature type="binding site" evidence="9">
    <location>
        <position position="325"/>
    </location>
    <ligand>
        <name>Mn(2+)</name>
        <dbReference type="ChEBI" id="CHEBI:29035"/>
    </ligand>
</feature>
<feature type="domain" description="Phosphoenolpyruvate carboxykinase GTP-utilising N-terminal" evidence="12">
    <location>
        <begin position="47"/>
        <end position="270"/>
    </location>
</feature>
<feature type="active site" evidence="9">
    <location>
        <position position="302"/>
    </location>
</feature>
<feature type="binding site" evidence="9">
    <location>
        <position position="106"/>
    </location>
    <ligand>
        <name>substrate</name>
    </ligand>
</feature>
<dbReference type="Pfam" id="PF17297">
    <property type="entry name" value="PEPCK_N"/>
    <property type="match status" value="1"/>
</dbReference>
<comment type="caution">
    <text evidence="13">The sequence shown here is derived from an EMBL/GenBank/DDBJ whole genome shotgun (WGS) entry which is preliminary data.</text>
</comment>
<comment type="catalytic activity">
    <reaction evidence="9">
        <text>oxaloacetate + GTP = phosphoenolpyruvate + GDP + CO2</text>
        <dbReference type="Rhea" id="RHEA:10388"/>
        <dbReference type="ChEBI" id="CHEBI:16452"/>
        <dbReference type="ChEBI" id="CHEBI:16526"/>
        <dbReference type="ChEBI" id="CHEBI:37565"/>
        <dbReference type="ChEBI" id="CHEBI:58189"/>
        <dbReference type="ChEBI" id="CHEBI:58702"/>
        <dbReference type="EC" id="4.1.1.32"/>
    </reaction>
</comment>
<proteinExistence type="inferred from homology"/>
<feature type="binding site" evidence="9">
    <location>
        <position position="417"/>
    </location>
    <ligand>
        <name>GTP</name>
        <dbReference type="ChEBI" id="CHEBI:37565"/>
    </ligand>
</feature>
<feature type="binding site" evidence="9">
    <location>
        <begin position="249"/>
        <end position="251"/>
    </location>
    <ligand>
        <name>substrate</name>
    </ligand>
</feature>
<evidence type="ECO:0000313" key="13">
    <source>
        <dbReference type="EMBL" id="MEW9267565.1"/>
    </source>
</evidence>
<evidence type="ECO:0000259" key="11">
    <source>
        <dbReference type="Pfam" id="PF00821"/>
    </source>
</evidence>
<dbReference type="CDD" id="cd00819">
    <property type="entry name" value="PEPCK_GTP"/>
    <property type="match status" value="1"/>
</dbReference>
<keyword evidence="14" id="KW-1185">Reference proteome</keyword>
<feature type="binding site" evidence="9">
    <location>
        <position position="448"/>
    </location>
    <ligand>
        <name>GTP</name>
        <dbReference type="ChEBI" id="CHEBI:37565"/>
    </ligand>
</feature>